<dbReference type="HOGENOM" id="CLU_077650_0_1_11"/>
<keyword evidence="1" id="KW-0143">Chaperone</keyword>
<dbReference type="AlphaFoldDB" id="R9KUI5"/>
<dbReference type="PANTHER" id="PTHR34227">
    <property type="entry name" value="CHAPERONE PROTEIN YCDY"/>
    <property type="match status" value="1"/>
</dbReference>
<dbReference type="PANTHER" id="PTHR34227:SF1">
    <property type="entry name" value="DIMETHYL SULFOXIDE REDUCTASE CHAPERONE-RELATED"/>
    <property type="match status" value="1"/>
</dbReference>
<accession>R9KUI5</accession>
<evidence type="ECO:0000313" key="3">
    <source>
        <dbReference type="Proteomes" id="UP000014204"/>
    </source>
</evidence>
<proteinExistence type="predicted"/>
<dbReference type="InterPro" id="IPR020945">
    <property type="entry name" value="DMSO/NO3_reduct_chaperone"/>
</dbReference>
<dbReference type="GeneID" id="82191253"/>
<dbReference type="InterPro" id="IPR050289">
    <property type="entry name" value="TorD/DmsD_chaperones"/>
</dbReference>
<dbReference type="eggNOG" id="COG3381">
    <property type="taxonomic scope" value="Bacteria"/>
</dbReference>
<protein>
    <submittedName>
        <fullName evidence="2">Uncharacterized protein</fullName>
    </submittedName>
</protein>
<dbReference type="OrthoDB" id="3177277at2"/>
<name>R9KUI5_9ACTN</name>
<dbReference type="Pfam" id="PF02613">
    <property type="entry name" value="Nitrate_red_del"/>
    <property type="match status" value="1"/>
</dbReference>
<organism evidence="2 3">
    <name type="scientific">Adlercreutzia caecimuris B7</name>
    <dbReference type="NCBI Taxonomy" id="1235794"/>
    <lineage>
        <taxon>Bacteria</taxon>
        <taxon>Bacillati</taxon>
        <taxon>Actinomycetota</taxon>
        <taxon>Coriobacteriia</taxon>
        <taxon>Eggerthellales</taxon>
        <taxon>Eggerthellaceae</taxon>
        <taxon>Adlercreutzia</taxon>
    </lineage>
</organism>
<dbReference type="Proteomes" id="UP000014204">
    <property type="component" value="Unassembled WGS sequence"/>
</dbReference>
<reference evidence="2 3" key="1">
    <citation type="submission" date="2013-04" db="EMBL/GenBank/DDBJ databases">
        <title>The Genome Sequence of Enterorhabdus caecimuris B7.</title>
        <authorList>
            <consortium name="The Broad Institute Genomics Platform"/>
            <consortium name="The Broad Institute Genome Sequencing Center for Infectious Disease"/>
            <person name="Earl A."/>
            <person name="Xavier R."/>
            <person name="Elson C."/>
            <person name="Duck W."/>
            <person name="Walker B."/>
            <person name="Young S."/>
            <person name="Zeng Q."/>
            <person name="Gargeya S."/>
            <person name="Fitzgerald M."/>
            <person name="Haas B."/>
            <person name="Abouelleil A."/>
            <person name="Allen A.W."/>
            <person name="Alvarado L."/>
            <person name="Arachchi H.M."/>
            <person name="Berlin A.M."/>
            <person name="Chapman S.B."/>
            <person name="Gainer-Dewar J."/>
            <person name="Goldberg J."/>
            <person name="Griggs A."/>
            <person name="Gujja S."/>
            <person name="Hansen M."/>
            <person name="Howarth C."/>
            <person name="Imamovic A."/>
            <person name="Ireland A."/>
            <person name="Larimer J."/>
            <person name="McCowan C."/>
            <person name="Murphy C."/>
            <person name="Pearson M."/>
            <person name="Poon T.W."/>
            <person name="Priest M."/>
            <person name="Roberts A."/>
            <person name="Saif S."/>
            <person name="Shea T."/>
            <person name="Sisk P."/>
            <person name="Sykes S."/>
            <person name="Wortman J."/>
            <person name="Nusbaum C."/>
            <person name="Birren B."/>
        </authorList>
    </citation>
    <scope>NUCLEOTIDE SEQUENCE [LARGE SCALE GENOMIC DNA]</scope>
    <source>
        <strain evidence="2 3">B7</strain>
    </source>
</reference>
<keyword evidence="3" id="KW-1185">Reference proteome</keyword>
<comment type="caution">
    <text evidence="2">The sequence shown here is derived from an EMBL/GenBank/DDBJ whole genome shotgun (WGS) entry which is preliminary data.</text>
</comment>
<dbReference type="STRING" id="1235794.C811_01838"/>
<sequence length="245" mass="27422">MTITKVSAETMRTLCDILEDRADFYLMLAGFYFKPLTQDQIDALAEQDYTAYIEGDSLIDEGFDDIRRVLRKRHTGTRRILATEWTSTFGGAEAYKGRYCVPNASVFLDKSGSTYGWPRNAASRIYREHSLRLQGNSGMPESHLSFELEFLATLSREAAACLRSGDTAEAAALLVDSQTFIRESVLSWFPALRDLALRMLKTRFYRGVLRITEGYLDLDLETLEDVLAELGGAPICPAETTEAAA</sequence>
<dbReference type="InterPro" id="IPR036411">
    <property type="entry name" value="TorD-like_sf"/>
</dbReference>
<dbReference type="EMBL" id="ASSY01000009">
    <property type="protein sequence ID" value="EOS50214.1"/>
    <property type="molecule type" value="Genomic_DNA"/>
</dbReference>
<evidence type="ECO:0000313" key="2">
    <source>
        <dbReference type="EMBL" id="EOS50214.1"/>
    </source>
</evidence>
<gene>
    <name evidence="2" type="ORF">C811_01838</name>
</gene>
<evidence type="ECO:0000256" key="1">
    <source>
        <dbReference type="ARBA" id="ARBA00023186"/>
    </source>
</evidence>
<dbReference type="Gene3D" id="1.10.3480.10">
    <property type="entry name" value="TorD-like"/>
    <property type="match status" value="1"/>
</dbReference>
<dbReference type="SUPFAM" id="SSF89155">
    <property type="entry name" value="TorD-like"/>
    <property type="match status" value="1"/>
</dbReference>
<dbReference type="RefSeq" id="WP_016310027.1">
    <property type="nucleotide sequence ID" value="NZ_KE159646.1"/>
</dbReference>